<keyword evidence="3" id="KW-1185">Reference proteome</keyword>
<evidence type="ECO:0000313" key="2">
    <source>
        <dbReference type="EMBL" id="KAJ4441805.1"/>
    </source>
</evidence>
<gene>
    <name evidence="2" type="ORF">ANN_11664</name>
</gene>
<name>A0ABQ8T5P7_PERAM</name>
<evidence type="ECO:0000256" key="1">
    <source>
        <dbReference type="SAM" id="MobiDB-lite"/>
    </source>
</evidence>
<organism evidence="2 3">
    <name type="scientific">Periplaneta americana</name>
    <name type="common">American cockroach</name>
    <name type="synonym">Blatta americana</name>
    <dbReference type="NCBI Taxonomy" id="6978"/>
    <lineage>
        <taxon>Eukaryota</taxon>
        <taxon>Metazoa</taxon>
        <taxon>Ecdysozoa</taxon>
        <taxon>Arthropoda</taxon>
        <taxon>Hexapoda</taxon>
        <taxon>Insecta</taxon>
        <taxon>Pterygota</taxon>
        <taxon>Neoptera</taxon>
        <taxon>Polyneoptera</taxon>
        <taxon>Dictyoptera</taxon>
        <taxon>Blattodea</taxon>
        <taxon>Blattoidea</taxon>
        <taxon>Blattidae</taxon>
        <taxon>Blattinae</taxon>
        <taxon>Periplaneta</taxon>
    </lineage>
</organism>
<evidence type="ECO:0000313" key="3">
    <source>
        <dbReference type="Proteomes" id="UP001148838"/>
    </source>
</evidence>
<dbReference type="EMBL" id="JAJSOF020000015">
    <property type="protein sequence ID" value="KAJ4441805.1"/>
    <property type="molecule type" value="Genomic_DNA"/>
</dbReference>
<protein>
    <submittedName>
        <fullName evidence="2">Uncharacterized protein</fullName>
    </submittedName>
</protein>
<proteinExistence type="predicted"/>
<feature type="region of interest" description="Disordered" evidence="1">
    <location>
        <begin position="1"/>
        <end position="32"/>
    </location>
</feature>
<comment type="caution">
    <text evidence="2">The sequence shown here is derived from an EMBL/GenBank/DDBJ whole genome shotgun (WGS) entry which is preliminary data.</text>
</comment>
<reference evidence="2 3" key="1">
    <citation type="journal article" date="2022" name="Allergy">
        <title>Genome assembly and annotation of Periplaneta americana reveal a comprehensive cockroach allergen profile.</title>
        <authorList>
            <person name="Wang L."/>
            <person name="Xiong Q."/>
            <person name="Saelim N."/>
            <person name="Wang L."/>
            <person name="Nong W."/>
            <person name="Wan A.T."/>
            <person name="Shi M."/>
            <person name="Liu X."/>
            <person name="Cao Q."/>
            <person name="Hui J.H.L."/>
            <person name="Sookrung N."/>
            <person name="Leung T.F."/>
            <person name="Tungtrongchitr A."/>
            <person name="Tsui S.K.W."/>
        </authorList>
    </citation>
    <scope>NUCLEOTIDE SEQUENCE [LARGE SCALE GENOMIC DNA]</scope>
    <source>
        <strain evidence="2">PWHHKU_190912</strain>
    </source>
</reference>
<dbReference type="Proteomes" id="UP001148838">
    <property type="component" value="Unassembled WGS sequence"/>
</dbReference>
<sequence length="67" mass="7409">MASLCEGGNEPPDSSKANNTTEKINDQRSGDPAGQVTCHLCLLRQLSIGKSIRRLIRMTLELRRLTI</sequence>
<accession>A0ABQ8T5P7</accession>